<dbReference type="OrthoDB" id="9807568at2"/>
<evidence type="ECO:0000256" key="9">
    <source>
        <dbReference type="SAM" id="Phobius"/>
    </source>
</evidence>
<accession>B5Y667</accession>
<dbReference type="GO" id="GO:0016491">
    <property type="term" value="F:oxidoreductase activity"/>
    <property type="evidence" value="ECO:0007669"/>
    <property type="project" value="UniProtKB-KW"/>
</dbReference>
<feature type="transmembrane region" description="Helical" evidence="9">
    <location>
        <begin position="532"/>
        <end position="552"/>
    </location>
</feature>
<keyword evidence="5" id="KW-0560">Oxidoreductase</keyword>
<dbReference type="PRINTS" id="PR01437">
    <property type="entry name" value="NUOXDRDTASE4"/>
</dbReference>
<dbReference type="GO" id="GO:0008137">
    <property type="term" value="F:NADH dehydrogenase (ubiquinone) activity"/>
    <property type="evidence" value="ECO:0007669"/>
    <property type="project" value="InterPro"/>
</dbReference>
<keyword evidence="3 7" id="KW-0812">Transmembrane</keyword>
<feature type="transmembrane region" description="Helical" evidence="9">
    <location>
        <begin position="478"/>
        <end position="497"/>
    </location>
</feature>
<feature type="transmembrane region" description="Helical" evidence="9">
    <location>
        <begin position="253"/>
        <end position="276"/>
    </location>
</feature>
<dbReference type="Pfam" id="PF00361">
    <property type="entry name" value="Proton_antipo_M"/>
    <property type="match status" value="1"/>
</dbReference>
<dbReference type="eggNOG" id="COG0651">
    <property type="taxonomic scope" value="Bacteria"/>
</dbReference>
<evidence type="ECO:0000256" key="3">
    <source>
        <dbReference type="ARBA" id="ARBA00022692"/>
    </source>
</evidence>
<proteinExistence type="predicted"/>
<dbReference type="RefSeq" id="WP_012544775.1">
    <property type="nucleotide sequence ID" value="NC_011295.1"/>
</dbReference>
<keyword evidence="6 9" id="KW-0472">Membrane</keyword>
<feature type="compositionally biased region" description="Basic and acidic residues" evidence="8">
    <location>
        <begin position="574"/>
        <end position="589"/>
    </location>
</feature>
<dbReference type="GO" id="GO:0042773">
    <property type="term" value="P:ATP synthesis coupled electron transport"/>
    <property type="evidence" value="ECO:0007669"/>
    <property type="project" value="InterPro"/>
</dbReference>
<dbReference type="HOGENOM" id="CLU_462883_0_0_9"/>
<reference evidence="12" key="1">
    <citation type="submission" date="2008-08" db="EMBL/GenBank/DDBJ databases">
        <title>The complete genome sequence of Coprothermobacter proteolyticus strain ATCC 5245 / DSM 5265 / BT.</title>
        <authorList>
            <person name="Dodson R.J."/>
            <person name="Durkin A.S."/>
            <person name="Wu M."/>
            <person name="Eisen J."/>
            <person name="Sutton G."/>
        </authorList>
    </citation>
    <scope>NUCLEOTIDE SEQUENCE [LARGE SCALE GENOMIC DNA]</scope>
    <source>
        <strain evidence="12">ATCC 35245 / DSM 5265 / OCM 4 / BT</strain>
    </source>
</reference>
<feature type="transmembrane region" description="Helical" evidence="9">
    <location>
        <begin position="347"/>
        <end position="373"/>
    </location>
</feature>
<feature type="region of interest" description="Disordered" evidence="8">
    <location>
        <begin position="554"/>
        <end position="589"/>
    </location>
</feature>
<keyword evidence="12" id="KW-1185">Reference proteome</keyword>
<gene>
    <name evidence="11" type="ordered locus">COPRO5265_1489</name>
</gene>
<feature type="transmembrane region" description="Helical" evidence="9">
    <location>
        <begin position="221"/>
        <end position="241"/>
    </location>
</feature>
<organism evidence="11 12">
    <name type="scientific">Coprothermobacter proteolyticus (strain ATCC 35245 / DSM 5265 / OCM 4 / BT)</name>
    <dbReference type="NCBI Taxonomy" id="309798"/>
    <lineage>
        <taxon>Bacteria</taxon>
        <taxon>Pseudomonadati</taxon>
        <taxon>Coprothermobacterota</taxon>
        <taxon>Coprothermobacteria</taxon>
        <taxon>Coprothermobacterales</taxon>
        <taxon>Coprothermobacteraceae</taxon>
        <taxon>Coprothermobacter</taxon>
    </lineage>
</organism>
<evidence type="ECO:0000313" key="11">
    <source>
        <dbReference type="EMBL" id="ACI18125.1"/>
    </source>
</evidence>
<dbReference type="STRING" id="309798.COPRO5265_1489"/>
<feature type="transmembrane region" description="Helical" evidence="9">
    <location>
        <begin position="29"/>
        <end position="48"/>
    </location>
</feature>
<feature type="transmembrane region" description="Helical" evidence="9">
    <location>
        <begin position="179"/>
        <end position="201"/>
    </location>
</feature>
<evidence type="ECO:0000256" key="1">
    <source>
        <dbReference type="ARBA" id="ARBA00004651"/>
    </source>
</evidence>
<evidence type="ECO:0000259" key="10">
    <source>
        <dbReference type="Pfam" id="PF00361"/>
    </source>
</evidence>
<feature type="transmembrane region" description="Helical" evidence="9">
    <location>
        <begin position="89"/>
        <end position="116"/>
    </location>
</feature>
<evidence type="ECO:0000256" key="8">
    <source>
        <dbReference type="SAM" id="MobiDB-lite"/>
    </source>
</evidence>
<keyword evidence="2" id="KW-1003">Cell membrane</keyword>
<protein>
    <submittedName>
        <fullName evidence="11">NADH-ubiquinone/plastoquinone (Complex i), various chains domain protein</fullName>
    </submittedName>
</protein>
<dbReference type="GO" id="GO:0005886">
    <property type="term" value="C:plasma membrane"/>
    <property type="evidence" value="ECO:0007669"/>
    <property type="project" value="UniProtKB-SubCell"/>
</dbReference>
<evidence type="ECO:0000256" key="5">
    <source>
        <dbReference type="ARBA" id="ARBA00023002"/>
    </source>
</evidence>
<feature type="transmembrane region" description="Helical" evidence="9">
    <location>
        <begin position="288"/>
        <end position="310"/>
    </location>
</feature>
<dbReference type="PANTHER" id="PTHR42682">
    <property type="entry name" value="HYDROGENASE-4 COMPONENT F"/>
    <property type="match status" value="1"/>
</dbReference>
<comment type="subcellular location">
    <subcellularLocation>
        <location evidence="1">Cell membrane</location>
        <topology evidence="1">Multi-pass membrane protein</topology>
    </subcellularLocation>
    <subcellularLocation>
        <location evidence="7">Membrane</location>
        <topology evidence="7">Multi-pass membrane protein</topology>
    </subcellularLocation>
</comment>
<dbReference type="Proteomes" id="UP000001732">
    <property type="component" value="Chromosome"/>
</dbReference>
<feature type="transmembrane region" description="Helical" evidence="9">
    <location>
        <begin position="55"/>
        <end position="77"/>
    </location>
</feature>
<evidence type="ECO:0000256" key="7">
    <source>
        <dbReference type="RuleBase" id="RU000320"/>
    </source>
</evidence>
<reference evidence="11 12" key="2">
    <citation type="journal article" date="2014" name="Genome Announc.">
        <title>Complete Genome Sequence of Coprothermobacter proteolyticus DSM 5265.</title>
        <authorList>
            <person name="Alexiev A."/>
            <person name="Coil D.A."/>
            <person name="Badger J.H."/>
            <person name="Enticknap J."/>
            <person name="Ward N."/>
            <person name="Robb F.T."/>
            <person name="Eisen J.A."/>
        </authorList>
    </citation>
    <scope>NUCLEOTIDE SEQUENCE [LARGE SCALE GENOMIC DNA]</scope>
    <source>
        <strain evidence="12">ATCC 35245 / DSM 5265 / OCM 4 / BT</strain>
    </source>
</reference>
<name>B5Y667_COPPD</name>
<evidence type="ECO:0000256" key="2">
    <source>
        <dbReference type="ARBA" id="ARBA00022475"/>
    </source>
</evidence>
<feature type="transmembrane region" description="Helical" evidence="9">
    <location>
        <begin position="123"/>
        <end position="142"/>
    </location>
</feature>
<feature type="transmembrane region" description="Helical" evidence="9">
    <location>
        <begin position="148"/>
        <end position="167"/>
    </location>
</feature>
<evidence type="ECO:0000313" key="12">
    <source>
        <dbReference type="Proteomes" id="UP000001732"/>
    </source>
</evidence>
<feature type="transmembrane region" description="Helical" evidence="9">
    <location>
        <begin position="440"/>
        <end position="466"/>
    </location>
</feature>
<feature type="compositionally biased region" description="Low complexity" evidence="8">
    <location>
        <begin position="554"/>
        <end position="567"/>
    </location>
</feature>
<feature type="transmembrane region" description="Helical" evidence="9">
    <location>
        <begin position="406"/>
        <end position="434"/>
    </location>
</feature>
<evidence type="ECO:0000256" key="4">
    <source>
        <dbReference type="ARBA" id="ARBA00022989"/>
    </source>
</evidence>
<evidence type="ECO:0000256" key="6">
    <source>
        <dbReference type="ARBA" id="ARBA00023136"/>
    </source>
</evidence>
<dbReference type="InterPro" id="IPR003918">
    <property type="entry name" value="NADH_UbQ_OxRdtase"/>
</dbReference>
<keyword evidence="4 9" id="KW-1133">Transmembrane helix</keyword>
<dbReference type="AlphaFoldDB" id="B5Y667"/>
<feature type="transmembrane region" description="Helical" evidence="9">
    <location>
        <begin position="322"/>
        <end position="341"/>
    </location>
</feature>
<dbReference type="KEGG" id="cpo:COPRO5265_1489"/>
<sequence length="589" mass="64098">MTALVLVFVLCAVASGLLSVIRTSWSLMTVLVLVFVLCAVASGLLSVIRTSWSRVLSLLIGLFATGYGCFYELGIAAEHIQFSVYKANISFIWTGIARVLWPTVLVTLILVYLALFDIKEKHWIEQFVALSLIGSIGVFLVLTSRTYLSMFLAWEIMLWSGFFIVRLTTHEKDVVKASLVSNVFWSTLFLVAVILLSAYGWDSSYGAVAEKLTSFNMPSVLGLLLLFLVFLSNMGVFPFHFSMERTLKSVDPVAAAYLSGATTKAGLFGMLSMSLFTGAEWLSHFGSLVSLPVGSLVIGGVVIAGAVYFTHKALKSDDYLTLLSYISSLQLSYVAIILPFMPMEVDYLPAAFIGTVMMAYAHSLSQTGLYVAAGWSTENSLSSEGEETKESVEQLPLWRRMPYTSVLSLISGLSATGLPPLIGFGALYMIYTAFFEMDLYVLPGLLLLVTLCLLLCTIKYLGSFLLVKKPSGIRERGIVSMLVSILISVGILGLGVFNTSLQKLLSKPLKSLSEFFVFDFNTQTAAGSWNSLYVFAILIAAVLMAALVWSFGSSEEAGGSTNSNSEESSPDLPAADHDSDEFPKEGDNL</sequence>
<dbReference type="EMBL" id="CP001145">
    <property type="protein sequence ID" value="ACI18125.1"/>
    <property type="molecule type" value="Genomic_DNA"/>
</dbReference>
<dbReference type="InterPro" id="IPR001750">
    <property type="entry name" value="ND/Mrp_TM"/>
</dbReference>
<dbReference type="PANTHER" id="PTHR42682:SF3">
    <property type="entry name" value="FORMATE HYDROGENLYASE SUBUNIT 3-RELATED"/>
    <property type="match status" value="1"/>
</dbReference>
<keyword evidence="11" id="KW-0830">Ubiquinone</keyword>
<dbReference type="InterPro" id="IPR052175">
    <property type="entry name" value="ComplexI-like_HydComp"/>
</dbReference>
<feature type="domain" description="NADH:quinone oxidoreductase/Mrp antiporter transmembrane" evidence="10">
    <location>
        <begin position="147"/>
        <end position="445"/>
    </location>
</feature>